<evidence type="ECO:0000256" key="1">
    <source>
        <dbReference type="SAM" id="Coils"/>
    </source>
</evidence>
<dbReference type="PANTHER" id="PTHR45615:SF63">
    <property type="entry name" value="CHROMOSOME UNDETERMINED SCAFFOLD_10, WHOLE GENOME SHOTGUN SEQUENCE"/>
    <property type="match status" value="1"/>
</dbReference>
<evidence type="ECO:0008006" key="6">
    <source>
        <dbReference type="Google" id="ProtNLM"/>
    </source>
</evidence>
<sequence>MVRQLKKLTDCPENLRESIDWLIQVRHGNGEHGLKNLAEALKKLIGDAIKNASESLNDRQKELLCADKSSAGLYDNHCQKLQKGIDDAKKSEAEISKLKKKKADHYNEVHYLTEDARLGALDDIDARRISLGTLAGQLMGFIGSGQEVKDALLKGLHSNVTQLEKLLNASCGGEGCNCNIMNFRDGPLKNLQNKFNEVDKIEREIEKLNKQKEIAEKSKASGRTPSGSGPEIERLEKEIQENEEKLQKEKSLLEEQIKKLQDALSVPKKEIESLISKLQKSVAELEKQIEAERQKQIEDLQNKGYKEEEAKKYVSIPSHLSSQLETEQAKLKSHKASLESLQSLDKLITFHQSVDSDKNGKCKDILDNLCTGLEKFLGYHDGNYTGSGIVYSDLDRLCDGVMAFLHGVLNEVYKNDNLQKYKNPLTEPLRRITDDLYNRNNFDSSIVEVGLGVEEWLRGINASNEKIMTPLNELQRTIKGHMSSRMDRQTITDQLKNWKGIAGLYLGYVMNSEKAVQMIDDNLANKIGPKMELIRQVLQCFWTSANDGAVTDFVTQLENKFSHQHSEVKSYIARQINEVDRILKEKFSSIEKNINSLRQAKEKNIQSISEAVEAAKGLADTLVGDKSNGFDTNYRNHIVAKFNDIKSQIETFVVDESAGKTTAFLTEFCTVRDKIIGLEEDVRDGLDMLMKNIDGLADDVYSPSTENVLVKGALNKLEEAKNTLNQNTIQPITQEAEKLRAQNDEFQASIQKLAQKFQPLREGFYGKGGSTNPDENSLAKLITKLTTAIGNTGDTNGYGLAGAVNAFNTVAKAQIKEAAERAIKEAIGRFQMEGNDDDSKIKVPELMQLFEKSRSALTIAVQQIQVELGALKNIPNTVQQNQQTAEQIMDDLKTEITGIKEAITKINGPIRLAESAIESAIQTLEQSLIDAQSTTNSVLPLLRNNLQETVRKAFDELEDGVQHMFDAQKKAELNAIQTSVDDQIASLQSLIDTDIDTGLKGLMKRLNETFDQHNLHPSNTKLHLFGEKVEAFLTKFLEDVSWQEDVSSHRDRMTPLTSALLQVLSTMNTKGHFHQEVSDKIDALKRELDNFTPKEFAEASPLLNVIRRGVTRLHEELRKQYVSRYSGAAERFEWTKNVDDAKAQETVPSDKAMKCAKVFMTIMETLNSELYDLSEKCKNAQFQNIFAQYTKGKNPLGAFLENCGYLVSMSFNTYEGELRNNDKCNGIEIYKNLLTNKIENASQIDFLKKWKTESIARKIDFSNPKADEITVLDILTFLIGSVRTYYEVAHHKYIPGAKAPLNVYQMVCWLRGLRYNPMFNKINDHVMGLFPKPEEGKDGDPSAYKMETSEATITAADVQSKIRNVSYLSKRVLVAIMGHGHADGRYACDFYTNTDELLYPSSAGICFDMLVDVLNRIYHQFRFLYTQCNNGPDSSGWKQCWYGHGVGGSAWNCNADQCPNQMGNQPCNQKCGQTGNQHPKCGVKSPLQSYLEDGLPGFLPHSFSSPGCKLTCTMRDHFGKPCLTPMGFNNLGIEASHIKKGEHLFLTLYVLCGRHNSVLTRLCDMLSCLLRKTPQSLGDIFAFYHKFLQNYSGLGTKHRKTAFDDAVKKANFGDTNTQLNIAPIQVSKIHSDKHDKGDLYSLVECNTSKTSTSPAVPCGSYLQPLTLDIRAMSTEKHAEIFCALLMKLLDECCKNCNTPGSRCHDRSCGNRCPVKLAYESKDNTKKFTDQSHAAECHSIVICQKTHPTLYAYGFTFESPHKLSGRTDIKTRRTCRDFCRALESVLGKDSVLIELLKQIDNFLLAIRKNFMITLLALWSLSLLYLLHITVVRLDVLRIRSHLRSPSSHRIAAQSLLAAARVKALANVKYFSP</sequence>
<feature type="transmembrane region" description="Helical" evidence="3">
    <location>
        <begin position="1809"/>
        <end position="1832"/>
    </location>
</feature>
<protein>
    <recommendedName>
        <fullName evidence="6">C3H1-type domain-containing protein</fullName>
    </recommendedName>
</protein>
<accession>A0A2H6KK18</accession>
<reference evidence="4 5" key="1">
    <citation type="journal article" date="2017" name="BMC Genomics">
        <title>Whole-genome assembly of Babesia ovata and comparative genomics between closely related pathogens.</title>
        <authorList>
            <person name="Yamagishi J."/>
            <person name="Asada M."/>
            <person name="Hakimi H."/>
            <person name="Tanaka T.Q."/>
            <person name="Sugimoto C."/>
            <person name="Kawazu S."/>
        </authorList>
    </citation>
    <scope>NUCLEOTIDE SEQUENCE [LARGE SCALE GENOMIC DNA]</scope>
    <source>
        <strain evidence="4 5">Miyake</strain>
    </source>
</reference>
<name>A0A2H6KK18_9APIC</name>
<evidence type="ECO:0000313" key="5">
    <source>
        <dbReference type="Proteomes" id="UP000236319"/>
    </source>
</evidence>
<feature type="coiled-coil region" evidence="1">
    <location>
        <begin position="81"/>
        <end position="108"/>
    </location>
</feature>
<keyword evidence="1" id="KW-0175">Coiled coil</keyword>
<dbReference type="Proteomes" id="UP000236319">
    <property type="component" value="Unassembled WGS sequence"/>
</dbReference>
<gene>
    <name evidence="4" type="ORF">BOVATA_048300</name>
</gene>
<keyword evidence="3" id="KW-1133">Transmembrane helix</keyword>
<dbReference type="OrthoDB" id="10507020at2759"/>
<dbReference type="EMBL" id="BDSA01000033">
    <property type="protein sequence ID" value="GBE63337.1"/>
    <property type="molecule type" value="Genomic_DNA"/>
</dbReference>
<keyword evidence="3" id="KW-0472">Membrane</keyword>
<keyword evidence="3" id="KW-0812">Transmembrane</keyword>
<keyword evidence="5" id="KW-1185">Reference proteome</keyword>
<feature type="region of interest" description="Disordered" evidence="2">
    <location>
        <begin position="212"/>
        <end position="233"/>
    </location>
</feature>
<dbReference type="VEuPathDB" id="PiroplasmaDB:BOVATA_048300"/>
<evidence type="ECO:0000256" key="2">
    <source>
        <dbReference type="SAM" id="MobiDB-lite"/>
    </source>
</evidence>
<evidence type="ECO:0000256" key="3">
    <source>
        <dbReference type="SAM" id="Phobius"/>
    </source>
</evidence>
<evidence type="ECO:0000313" key="4">
    <source>
        <dbReference type="EMBL" id="GBE63337.1"/>
    </source>
</evidence>
<dbReference type="PANTHER" id="PTHR45615">
    <property type="entry name" value="MYOSIN HEAVY CHAIN, NON-MUSCLE"/>
    <property type="match status" value="1"/>
</dbReference>
<proteinExistence type="predicted"/>
<feature type="coiled-coil region" evidence="1">
    <location>
        <begin position="710"/>
        <end position="756"/>
    </location>
</feature>
<dbReference type="GeneID" id="39877107"/>
<organism evidence="4 5">
    <name type="scientific">Babesia ovata</name>
    <dbReference type="NCBI Taxonomy" id="189622"/>
    <lineage>
        <taxon>Eukaryota</taxon>
        <taxon>Sar</taxon>
        <taxon>Alveolata</taxon>
        <taxon>Apicomplexa</taxon>
        <taxon>Aconoidasida</taxon>
        <taxon>Piroplasmida</taxon>
        <taxon>Babesiidae</taxon>
        <taxon>Babesia</taxon>
    </lineage>
</organism>
<dbReference type="RefSeq" id="XP_028869580.1">
    <property type="nucleotide sequence ID" value="XM_029013747.1"/>
</dbReference>
<comment type="caution">
    <text evidence="4">The sequence shown here is derived from an EMBL/GenBank/DDBJ whole genome shotgun (WGS) entry which is preliminary data.</text>
</comment>